<dbReference type="Gene3D" id="3.40.50.150">
    <property type="entry name" value="Vaccinia Virus protein VP39"/>
    <property type="match status" value="1"/>
</dbReference>
<reference evidence="1 2" key="1">
    <citation type="submission" date="2018-06" db="EMBL/GenBank/DDBJ databases">
        <title>The Genome of Cuscuta australis (Dodder) Provides Insight into the Evolution of Plant Parasitism.</title>
        <authorList>
            <person name="Liu H."/>
        </authorList>
    </citation>
    <scope>NUCLEOTIDE SEQUENCE [LARGE SCALE GENOMIC DNA]</scope>
    <source>
        <strain evidence="2">cv. Yunnan</strain>
        <tissue evidence="1">Vines</tissue>
    </source>
</reference>
<protein>
    <submittedName>
        <fullName evidence="1">Uncharacterized protein</fullName>
    </submittedName>
</protein>
<comment type="caution">
    <text evidence="1">The sequence shown here is derived from an EMBL/GenBank/DDBJ whole genome shotgun (WGS) entry which is preliminary data.</text>
</comment>
<dbReference type="PANTHER" id="PTHR14614:SF123">
    <property type="entry name" value="OS04G0645500 PROTEIN"/>
    <property type="match status" value="1"/>
</dbReference>
<dbReference type="InterPro" id="IPR029063">
    <property type="entry name" value="SAM-dependent_MTases_sf"/>
</dbReference>
<organism evidence="1 2">
    <name type="scientific">Cuscuta australis</name>
    <dbReference type="NCBI Taxonomy" id="267555"/>
    <lineage>
        <taxon>Eukaryota</taxon>
        <taxon>Viridiplantae</taxon>
        <taxon>Streptophyta</taxon>
        <taxon>Embryophyta</taxon>
        <taxon>Tracheophyta</taxon>
        <taxon>Spermatophyta</taxon>
        <taxon>Magnoliopsida</taxon>
        <taxon>eudicotyledons</taxon>
        <taxon>Gunneridae</taxon>
        <taxon>Pentapetalae</taxon>
        <taxon>asterids</taxon>
        <taxon>lamiids</taxon>
        <taxon>Solanales</taxon>
        <taxon>Convolvulaceae</taxon>
        <taxon>Cuscuteae</taxon>
        <taxon>Cuscuta</taxon>
        <taxon>Cuscuta subgen. Grammica</taxon>
        <taxon>Cuscuta sect. Cleistogrammica</taxon>
    </lineage>
</organism>
<dbReference type="AlphaFoldDB" id="A0A328EA39"/>
<dbReference type="PANTHER" id="PTHR14614">
    <property type="entry name" value="HEPATOCELLULAR CARCINOMA-ASSOCIATED ANTIGEN"/>
    <property type="match status" value="1"/>
</dbReference>
<dbReference type="SUPFAM" id="SSF53335">
    <property type="entry name" value="S-adenosyl-L-methionine-dependent methyltransferases"/>
    <property type="match status" value="1"/>
</dbReference>
<dbReference type="InterPro" id="IPR019410">
    <property type="entry name" value="Methyltransf_16"/>
</dbReference>
<dbReference type="EMBL" id="NQVE01000009">
    <property type="protein sequence ID" value="RAL54722.1"/>
    <property type="molecule type" value="Genomic_DNA"/>
</dbReference>
<keyword evidence="2" id="KW-1185">Reference proteome</keyword>
<sequence length="237" mass="25646">MAMASFVFSREREREKVFASPSEEAGNKLLIYEHEHVYDPVSGRPLTGAWIWDSAVFLSEWLISSPARRTSFDFAGKTVIELGAGAGLPGMTAAAVLGARRVVLTDVEALVPGLMKNVEANGLGDRVEASRLVWGSGEWPSRLAWLEAAADVVLMSDVMYDAEAMAGLAETVKKVCSKGTKVWAATEVRASTGDCLAELEKTGFGIVQLPSQLGEGLPHRFDDFVIFELIPPTKKES</sequence>
<gene>
    <name evidence="1" type="ORF">DM860_001850</name>
</gene>
<proteinExistence type="predicted"/>
<evidence type="ECO:0000313" key="2">
    <source>
        <dbReference type="Proteomes" id="UP000249390"/>
    </source>
</evidence>
<dbReference type="Pfam" id="PF10294">
    <property type="entry name" value="Methyltransf_16"/>
    <property type="match status" value="1"/>
</dbReference>
<accession>A0A328EA39</accession>
<evidence type="ECO:0000313" key="1">
    <source>
        <dbReference type="EMBL" id="RAL54722.1"/>
    </source>
</evidence>
<dbReference type="Proteomes" id="UP000249390">
    <property type="component" value="Unassembled WGS sequence"/>
</dbReference>
<name>A0A328EA39_9ASTE</name>